<accession>A0A1Y2B0Q6</accession>
<sequence length="231" mass="26473">MTISHIVLPAPHAEFCLTPWLTHDPPRLVELMNIPSIVAGLSGNKNERITVELAVRHIQAVLEEKERWGYPILRYTRDVEVSEEPKMLGAISFFPFNFRALGQRSLKLCEEEKALPPEGRHWQFSCYVDPVISSKGLVTAATRWIIDNWFVPNHKSYPGQLVSSWFEPNKASQRVHDKLGFVGVARSVDWYEREKRNVDEDVICAVWQGAGECAKEDSVFRDLPSWSREEA</sequence>
<dbReference type="Proteomes" id="UP000193986">
    <property type="component" value="Unassembled WGS sequence"/>
</dbReference>
<dbReference type="OrthoDB" id="630895at2759"/>
<reference evidence="2 3" key="1">
    <citation type="submission" date="2016-07" db="EMBL/GenBank/DDBJ databases">
        <title>Pervasive Adenine N6-methylation of Active Genes in Fungi.</title>
        <authorList>
            <consortium name="DOE Joint Genome Institute"/>
            <person name="Mondo S.J."/>
            <person name="Dannebaum R.O."/>
            <person name="Kuo R.C."/>
            <person name="Labutti K."/>
            <person name="Haridas S."/>
            <person name="Kuo A."/>
            <person name="Salamov A."/>
            <person name="Ahrendt S.R."/>
            <person name="Lipzen A."/>
            <person name="Sullivan W."/>
            <person name="Andreopoulos W.B."/>
            <person name="Clum A."/>
            <person name="Lindquist E."/>
            <person name="Daum C."/>
            <person name="Ramamoorthy G.K."/>
            <person name="Gryganskyi A."/>
            <person name="Culley D."/>
            <person name="Magnuson J.K."/>
            <person name="James T.Y."/>
            <person name="O'Malley M.A."/>
            <person name="Stajich J.E."/>
            <person name="Spatafora J.W."/>
            <person name="Visel A."/>
            <person name="Grigoriev I.V."/>
        </authorList>
    </citation>
    <scope>NUCLEOTIDE SEQUENCE [LARGE SCALE GENOMIC DNA]</scope>
    <source>
        <strain evidence="2 3">68-887.2</strain>
    </source>
</reference>
<evidence type="ECO:0000313" key="3">
    <source>
        <dbReference type="Proteomes" id="UP000193986"/>
    </source>
</evidence>
<protein>
    <recommendedName>
        <fullName evidence="1">N-acetyltransferase domain-containing protein</fullName>
    </recommendedName>
</protein>
<feature type="domain" description="N-acetyltransferase" evidence="1">
    <location>
        <begin position="16"/>
        <end position="182"/>
    </location>
</feature>
<dbReference type="Gene3D" id="3.40.630.30">
    <property type="match status" value="1"/>
</dbReference>
<evidence type="ECO:0000313" key="2">
    <source>
        <dbReference type="EMBL" id="ORY28324.1"/>
    </source>
</evidence>
<keyword evidence="3" id="KW-1185">Reference proteome</keyword>
<dbReference type="SUPFAM" id="SSF55729">
    <property type="entry name" value="Acyl-CoA N-acyltransferases (Nat)"/>
    <property type="match status" value="1"/>
</dbReference>
<organism evidence="2 3">
    <name type="scientific">Naematelia encephala</name>
    <dbReference type="NCBI Taxonomy" id="71784"/>
    <lineage>
        <taxon>Eukaryota</taxon>
        <taxon>Fungi</taxon>
        <taxon>Dikarya</taxon>
        <taxon>Basidiomycota</taxon>
        <taxon>Agaricomycotina</taxon>
        <taxon>Tremellomycetes</taxon>
        <taxon>Tremellales</taxon>
        <taxon>Naemateliaceae</taxon>
        <taxon>Naematelia</taxon>
    </lineage>
</organism>
<gene>
    <name evidence="2" type="ORF">BCR39DRAFT_535507</name>
</gene>
<dbReference type="InterPro" id="IPR016181">
    <property type="entry name" value="Acyl_CoA_acyltransferase"/>
</dbReference>
<dbReference type="InParanoid" id="A0A1Y2B0Q6"/>
<dbReference type="AlphaFoldDB" id="A0A1Y2B0Q6"/>
<name>A0A1Y2B0Q6_9TREE</name>
<dbReference type="GO" id="GO:0016747">
    <property type="term" value="F:acyltransferase activity, transferring groups other than amino-acyl groups"/>
    <property type="evidence" value="ECO:0007669"/>
    <property type="project" value="InterPro"/>
</dbReference>
<comment type="caution">
    <text evidence="2">The sequence shown here is derived from an EMBL/GenBank/DDBJ whole genome shotgun (WGS) entry which is preliminary data.</text>
</comment>
<proteinExistence type="predicted"/>
<dbReference type="InterPro" id="IPR000182">
    <property type="entry name" value="GNAT_dom"/>
</dbReference>
<dbReference type="Pfam" id="PF13302">
    <property type="entry name" value="Acetyltransf_3"/>
    <property type="match status" value="1"/>
</dbReference>
<evidence type="ECO:0000259" key="1">
    <source>
        <dbReference type="Pfam" id="PF13302"/>
    </source>
</evidence>
<dbReference type="EMBL" id="MCFC01000032">
    <property type="protein sequence ID" value="ORY28324.1"/>
    <property type="molecule type" value="Genomic_DNA"/>
</dbReference>